<dbReference type="EMBL" id="NKHZ01000039">
    <property type="protein sequence ID" value="PNS18615.1"/>
    <property type="molecule type" value="Genomic_DNA"/>
</dbReference>
<evidence type="ECO:0000313" key="2">
    <source>
        <dbReference type="EMBL" id="PNS18615.1"/>
    </source>
</evidence>
<feature type="compositionally biased region" description="Basic residues" evidence="1">
    <location>
        <begin position="198"/>
        <end position="209"/>
    </location>
</feature>
<dbReference type="Proteomes" id="UP000243797">
    <property type="component" value="Unassembled WGS sequence"/>
</dbReference>
<sequence length="1104" mass="121335">MPLGHWQMMAPSNPLTIASKSVIPGRGHCKTKRGYRPASDTGNKHASLTQANDHDAFLHTNASGGQGHGAEENDAGHTQAQRALEDGVSADDLVSRLVSSSKRTSAHQKSAAARHLPGPLTKEAVTPPAIKSTLVSSSPIDVPDILAPDTESFAESPSLSNVEAPSPLPNNPTKPNNDARTTREVDSAAKESGDKRSRWQKRRAARKKRTEAAEVVDVAAGEGDSSTTVTSAPTTDTASETTTNDLLQHSRPATSTDTDNVPTSTPSAGKQVSDWISQFISSLKTTKSPSQNAVGINISRSGVVKARSAIAKKTKSKRTEETTTNDKPNTNTRQAAAPIFVRKHFSTPKETTRVLKTESISDTPNPEAVSEAAKPKRPSKAERPRRRAKTSGKEADSQNPPVTGLDTSSGLVLRPRDLVFAPLSIPQPPTPRLAHNLDRVLFNRGVYNLQDRYSGVYNFDPYLEKIMSVEDFNFDALKSYKTSSEDQSLSKIAIDNQLKYVGSTSSMTSMLSHFHYLLSHWRELNIGALSRGFKISDTKNSRNFTEVYKAPTAIFLRWKQGTYAIDADKEFSTPNILMALGQSLEMMLTQSPSDFERYRKSDPREVPASERDAPQSYHYSKQGSMLMRSQLDAYDPRLPGTGVFDVKTRAVLPIRMSARDHEGMTGYQILSEHGLYESYEREFYDMFRSTFLKYSLQVRMGRMEGIFLAYHNVEEIFGFQFMNVSDMDTVLHGQRDTCLGDQEFRASLEIVNQVLEQATQEFPEKSIRLHFDTRAGVVPIMYVFAEPMEEHEIDAIQKQSDEAVNEFQRSLRAEETEENDSKGPKSTESTAGSPIDEIAVGGTNTEGSSIPSSTASPDVITAFSDTPTEASTTSAADVKLSSTDSALNSATSTHKPLLAWTLTSASKVNGRRVQRPEDLTENDKWEITYDLRRIAEPERAWSFYDLTKTRRKRALDFMDETNPNLQSDGQTGPENTSGGSKESTTDAGPAEAGKKDGASLVEAMKSGGAEAVMAGKKAQDSPQAGESKPRTKGPSRSYLALLKKLSDRGRVLREERLKRAEGRTKVVLGQDGGIIPGDSTTDEGIEDVDGYMAWLNRHQEEKRR</sequence>
<name>A0A2K1QU76_9PEZI</name>
<dbReference type="OrthoDB" id="10249045at2759"/>
<feature type="compositionally biased region" description="Polar residues" evidence="1">
    <location>
        <begin position="325"/>
        <end position="334"/>
    </location>
</feature>
<feature type="region of interest" description="Disordered" evidence="1">
    <location>
        <begin position="60"/>
        <end position="79"/>
    </location>
</feature>
<comment type="caution">
    <text evidence="2">The sequence shown here is derived from an EMBL/GenBank/DDBJ whole genome shotgun (WGS) entry which is preliminary data.</text>
</comment>
<feature type="region of interest" description="Disordered" evidence="1">
    <location>
        <begin position="25"/>
        <end position="47"/>
    </location>
</feature>
<gene>
    <name evidence="2" type="ORF">CAC42_5154</name>
</gene>
<dbReference type="AlphaFoldDB" id="A0A2K1QU76"/>
<accession>A0A2K1QU76</accession>
<feature type="region of interest" description="Disordered" evidence="1">
    <location>
        <begin position="99"/>
        <end position="127"/>
    </location>
</feature>
<evidence type="ECO:0000256" key="1">
    <source>
        <dbReference type="SAM" id="MobiDB-lite"/>
    </source>
</evidence>
<feature type="region of interest" description="Disordered" evidence="1">
    <location>
        <begin position="307"/>
        <end position="408"/>
    </location>
</feature>
<feature type="compositionally biased region" description="Polar residues" evidence="1">
    <location>
        <begin position="842"/>
        <end position="856"/>
    </location>
</feature>
<dbReference type="STRING" id="2082308.A0A2K1QU76"/>
<feature type="region of interest" description="Disordered" evidence="1">
    <location>
        <begin position="801"/>
        <end position="861"/>
    </location>
</feature>
<feature type="compositionally biased region" description="Polar residues" evidence="1">
    <location>
        <begin position="397"/>
        <end position="408"/>
    </location>
</feature>
<evidence type="ECO:0000313" key="3">
    <source>
        <dbReference type="Proteomes" id="UP000243797"/>
    </source>
</evidence>
<protein>
    <submittedName>
        <fullName evidence="2">mRNA degradation protein pet127, mitochondrial</fullName>
    </submittedName>
</protein>
<proteinExistence type="predicted"/>
<dbReference type="PANTHER" id="PTHR31014:SF0">
    <property type="entry name" value="MITOCHONDRIAL TRANSLATION SYSTEM COMPONENT PET127-RELATED"/>
    <property type="match status" value="1"/>
</dbReference>
<feature type="compositionally biased region" description="Polar residues" evidence="1">
    <location>
        <begin position="244"/>
        <end position="270"/>
    </location>
</feature>
<dbReference type="InParanoid" id="A0A2K1QU76"/>
<feature type="region of interest" description="Disordered" evidence="1">
    <location>
        <begin position="594"/>
        <end position="613"/>
    </location>
</feature>
<keyword evidence="3" id="KW-1185">Reference proteome</keyword>
<feature type="compositionally biased region" description="Basic and acidic residues" evidence="1">
    <location>
        <begin position="809"/>
        <end position="825"/>
    </location>
</feature>
<dbReference type="PANTHER" id="PTHR31014">
    <property type="entry name" value="MITOCHONDRIAL TRANSLATION SYSTEM COMPONENT PET127-RELATED"/>
    <property type="match status" value="1"/>
</dbReference>
<feature type="compositionally biased region" description="Polar residues" evidence="1">
    <location>
        <begin position="961"/>
        <end position="986"/>
    </location>
</feature>
<dbReference type="Pfam" id="PF08634">
    <property type="entry name" value="Pet127"/>
    <property type="match status" value="1"/>
</dbReference>
<feature type="region of interest" description="Disordered" evidence="1">
    <location>
        <begin position="150"/>
        <end position="270"/>
    </location>
</feature>
<dbReference type="GO" id="GO:0005740">
    <property type="term" value="C:mitochondrial envelope"/>
    <property type="evidence" value="ECO:0007669"/>
    <property type="project" value="TreeGrafter"/>
</dbReference>
<feature type="compositionally biased region" description="Basic residues" evidence="1">
    <location>
        <begin position="375"/>
        <end position="390"/>
    </location>
</feature>
<reference evidence="2 3" key="1">
    <citation type="submission" date="2017-06" db="EMBL/GenBank/DDBJ databases">
        <title>Draft genome sequence of a variant of Elsinoe murrayae.</title>
        <authorList>
            <person name="Cheng Q."/>
        </authorList>
    </citation>
    <scope>NUCLEOTIDE SEQUENCE [LARGE SCALE GENOMIC DNA]</scope>
    <source>
        <strain evidence="2 3">CQ-2017a</strain>
    </source>
</reference>
<dbReference type="InterPro" id="IPR013943">
    <property type="entry name" value="Pet127"/>
</dbReference>
<feature type="compositionally biased region" description="Basic and acidic residues" evidence="1">
    <location>
        <begin position="180"/>
        <end position="197"/>
    </location>
</feature>
<feature type="region of interest" description="Disordered" evidence="1">
    <location>
        <begin position="1007"/>
        <end position="1038"/>
    </location>
</feature>
<dbReference type="GO" id="GO:0000964">
    <property type="term" value="P:mitochondrial RNA 5'-end processing"/>
    <property type="evidence" value="ECO:0007669"/>
    <property type="project" value="TreeGrafter"/>
</dbReference>
<feature type="region of interest" description="Disordered" evidence="1">
    <location>
        <begin position="958"/>
        <end position="994"/>
    </location>
</feature>
<feature type="compositionally biased region" description="Polar residues" evidence="1">
    <location>
        <begin position="153"/>
        <end position="163"/>
    </location>
</feature>
<feature type="compositionally biased region" description="Low complexity" evidence="1">
    <location>
        <begin position="213"/>
        <end position="243"/>
    </location>
</feature>
<organism evidence="2 3">
    <name type="scientific">Sphaceloma murrayae</name>
    <dbReference type="NCBI Taxonomy" id="2082308"/>
    <lineage>
        <taxon>Eukaryota</taxon>
        <taxon>Fungi</taxon>
        <taxon>Dikarya</taxon>
        <taxon>Ascomycota</taxon>
        <taxon>Pezizomycotina</taxon>
        <taxon>Dothideomycetes</taxon>
        <taxon>Dothideomycetidae</taxon>
        <taxon>Myriangiales</taxon>
        <taxon>Elsinoaceae</taxon>
        <taxon>Sphaceloma</taxon>
    </lineage>
</organism>